<dbReference type="PANTHER" id="PTHR18952:SF141">
    <property type="entry name" value="CARBONIC ANHYDRASE"/>
    <property type="match status" value="1"/>
</dbReference>
<comment type="similarity">
    <text evidence="2">Belongs to the alpha-carbonic anhydrase family.</text>
</comment>
<evidence type="ECO:0000313" key="10">
    <source>
        <dbReference type="RefSeq" id="XP_003745746.1"/>
    </source>
</evidence>
<gene>
    <name evidence="10" type="primary">LOC100906226</name>
</gene>
<evidence type="ECO:0000256" key="5">
    <source>
        <dbReference type="ARBA" id="ARBA00022833"/>
    </source>
</evidence>
<dbReference type="PANTHER" id="PTHR18952">
    <property type="entry name" value="CARBONIC ANHYDRASE"/>
    <property type="match status" value="1"/>
</dbReference>
<reference evidence="10" key="1">
    <citation type="submission" date="2025-08" db="UniProtKB">
        <authorList>
            <consortium name="RefSeq"/>
        </authorList>
    </citation>
    <scope>IDENTIFICATION</scope>
</reference>
<evidence type="ECO:0000256" key="6">
    <source>
        <dbReference type="ARBA" id="ARBA00023239"/>
    </source>
</evidence>
<dbReference type="GO" id="GO:0004089">
    <property type="term" value="F:carbonate dehydratase activity"/>
    <property type="evidence" value="ECO:0007669"/>
    <property type="project" value="UniProtKB-EC"/>
</dbReference>
<proteinExistence type="inferred from homology"/>
<keyword evidence="9" id="KW-1185">Reference proteome</keyword>
<accession>A0AAJ6QVX0</accession>
<comment type="catalytic activity">
    <reaction evidence="7">
        <text>hydrogencarbonate + H(+) = CO2 + H2O</text>
        <dbReference type="Rhea" id="RHEA:10748"/>
        <dbReference type="ChEBI" id="CHEBI:15377"/>
        <dbReference type="ChEBI" id="CHEBI:15378"/>
        <dbReference type="ChEBI" id="CHEBI:16526"/>
        <dbReference type="ChEBI" id="CHEBI:17544"/>
        <dbReference type="EC" id="4.2.1.1"/>
    </reaction>
</comment>
<evidence type="ECO:0000256" key="4">
    <source>
        <dbReference type="ARBA" id="ARBA00022723"/>
    </source>
</evidence>
<evidence type="ECO:0000256" key="2">
    <source>
        <dbReference type="ARBA" id="ARBA00010718"/>
    </source>
</evidence>
<dbReference type="Gene3D" id="3.10.200.10">
    <property type="entry name" value="Alpha carbonic anhydrase"/>
    <property type="match status" value="1"/>
</dbReference>
<dbReference type="GO" id="GO:0008270">
    <property type="term" value="F:zinc ion binding"/>
    <property type="evidence" value="ECO:0007669"/>
    <property type="project" value="InterPro"/>
</dbReference>
<dbReference type="SMART" id="SM01057">
    <property type="entry name" value="Carb_anhydrase"/>
    <property type="match status" value="1"/>
</dbReference>
<dbReference type="Proteomes" id="UP000694867">
    <property type="component" value="Unplaced"/>
</dbReference>
<evidence type="ECO:0000313" key="9">
    <source>
        <dbReference type="Proteomes" id="UP000694867"/>
    </source>
</evidence>
<comment type="cofactor">
    <cofactor evidence="1">
        <name>Zn(2+)</name>
        <dbReference type="ChEBI" id="CHEBI:29105"/>
    </cofactor>
</comment>
<evidence type="ECO:0000259" key="8">
    <source>
        <dbReference type="PROSITE" id="PS51144"/>
    </source>
</evidence>
<dbReference type="RefSeq" id="XP_003745746.1">
    <property type="nucleotide sequence ID" value="XM_003745698.2"/>
</dbReference>
<dbReference type="GO" id="GO:0005737">
    <property type="term" value="C:cytoplasm"/>
    <property type="evidence" value="ECO:0007669"/>
    <property type="project" value="TreeGrafter"/>
</dbReference>
<evidence type="ECO:0000256" key="7">
    <source>
        <dbReference type="ARBA" id="ARBA00048348"/>
    </source>
</evidence>
<sequence>MPQTWGYSECNGPKHWGKDFPLALGHRQSPVNIVSSQAVRDPMLLSKPLKYQYEDVAATQLTNGGFGWRVDVNSPSHNLEGGPLNHRYKLVQFHAHWGPSCCSGSEHTIDGTCTAGELHLVHYNIDLYDEPAKAMSGENGLAVVGILLKEGDEHPEFEKICSLIDKIKHKGSSVTDVGPFNLRAFYPHQPGNYFTYEGSLTTPPCYESVTWILMRECIELSKAQLDKFRSMLNYCEGECELGPLDGTVQENYRDCQPLEGRVIRCSGCDTPPN</sequence>
<protein>
    <recommendedName>
        <fullName evidence="3">carbonic anhydrase</fullName>
        <ecNumber evidence="3">4.2.1.1</ecNumber>
    </recommendedName>
</protein>
<name>A0AAJ6QVX0_9ACAR</name>
<organism evidence="9 10">
    <name type="scientific">Galendromus occidentalis</name>
    <name type="common">western predatory mite</name>
    <dbReference type="NCBI Taxonomy" id="34638"/>
    <lineage>
        <taxon>Eukaryota</taxon>
        <taxon>Metazoa</taxon>
        <taxon>Ecdysozoa</taxon>
        <taxon>Arthropoda</taxon>
        <taxon>Chelicerata</taxon>
        <taxon>Arachnida</taxon>
        <taxon>Acari</taxon>
        <taxon>Parasitiformes</taxon>
        <taxon>Mesostigmata</taxon>
        <taxon>Gamasina</taxon>
        <taxon>Phytoseioidea</taxon>
        <taxon>Phytoseiidae</taxon>
        <taxon>Typhlodrominae</taxon>
        <taxon>Galendromus</taxon>
    </lineage>
</organism>
<dbReference type="CDD" id="cd00326">
    <property type="entry name" value="alpha_CA"/>
    <property type="match status" value="1"/>
</dbReference>
<dbReference type="SUPFAM" id="SSF51069">
    <property type="entry name" value="Carbonic anhydrase"/>
    <property type="match status" value="1"/>
</dbReference>
<keyword evidence="5" id="KW-0862">Zinc</keyword>
<dbReference type="AlphaFoldDB" id="A0AAJ6QVX0"/>
<dbReference type="EC" id="4.2.1.1" evidence="3"/>
<evidence type="ECO:0000256" key="1">
    <source>
        <dbReference type="ARBA" id="ARBA00001947"/>
    </source>
</evidence>
<dbReference type="InterPro" id="IPR001148">
    <property type="entry name" value="CA_dom"/>
</dbReference>
<feature type="domain" description="Alpha-carbonic anhydrase" evidence="8">
    <location>
        <begin position="3"/>
        <end position="267"/>
    </location>
</feature>
<evidence type="ECO:0000256" key="3">
    <source>
        <dbReference type="ARBA" id="ARBA00012925"/>
    </source>
</evidence>
<dbReference type="Pfam" id="PF00194">
    <property type="entry name" value="Carb_anhydrase"/>
    <property type="match status" value="1"/>
</dbReference>
<keyword evidence="4" id="KW-0479">Metal-binding</keyword>
<keyword evidence="6" id="KW-0456">Lyase</keyword>
<dbReference type="PROSITE" id="PS51144">
    <property type="entry name" value="ALPHA_CA_2"/>
    <property type="match status" value="1"/>
</dbReference>
<dbReference type="GeneID" id="100906226"/>
<dbReference type="InterPro" id="IPR023561">
    <property type="entry name" value="Carbonic_anhydrase_a-class"/>
</dbReference>
<dbReference type="KEGG" id="goe:100906226"/>
<dbReference type="InterPro" id="IPR036398">
    <property type="entry name" value="CA_dom_sf"/>
</dbReference>